<organism evidence="1 2">
    <name type="scientific">Panagrolaimus sp. JU765</name>
    <dbReference type="NCBI Taxonomy" id="591449"/>
    <lineage>
        <taxon>Eukaryota</taxon>
        <taxon>Metazoa</taxon>
        <taxon>Ecdysozoa</taxon>
        <taxon>Nematoda</taxon>
        <taxon>Chromadorea</taxon>
        <taxon>Rhabditida</taxon>
        <taxon>Tylenchina</taxon>
        <taxon>Panagrolaimomorpha</taxon>
        <taxon>Panagrolaimoidea</taxon>
        <taxon>Panagrolaimidae</taxon>
        <taxon>Panagrolaimus</taxon>
    </lineage>
</organism>
<dbReference type="WBParaSite" id="JU765_v2.g9234.t1">
    <property type="protein sequence ID" value="JU765_v2.g9234.t1"/>
    <property type="gene ID" value="JU765_v2.g9234"/>
</dbReference>
<evidence type="ECO:0000313" key="2">
    <source>
        <dbReference type="WBParaSite" id="JU765_v2.g9234.t1"/>
    </source>
</evidence>
<protein>
    <submittedName>
        <fullName evidence="2">Uncharacterized protein</fullName>
    </submittedName>
</protein>
<sequence>MKSFNQRTRVNIIFDTTAQIMLDSDGFCGVRIINRNGSEMVDNDGFEWVPSCVSFRRATPVVGYVAHNDAKSNPKSVIFGIFDMFGKRYSQLMIPSQWNFDIIPTANDRFVFDVATRHVTPEEVLSIIMQEMKQILLSLAEKDIPIEIKTNFSLSEKQKTILNEICTSIDLPIQGFVFE</sequence>
<name>A0AC34RRK2_9BILA</name>
<evidence type="ECO:0000313" key="1">
    <source>
        <dbReference type="Proteomes" id="UP000887576"/>
    </source>
</evidence>
<proteinExistence type="predicted"/>
<reference evidence="2" key="1">
    <citation type="submission" date="2022-11" db="UniProtKB">
        <authorList>
            <consortium name="WormBaseParasite"/>
        </authorList>
    </citation>
    <scope>IDENTIFICATION</scope>
</reference>
<accession>A0AC34RRK2</accession>
<dbReference type="Proteomes" id="UP000887576">
    <property type="component" value="Unplaced"/>
</dbReference>